<dbReference type="RefSeq" id="WP_344827125.1">
    <property type="nucleotide sequence ID" value="NZ_BAABEZ010000022.1"/>
</dbReference>
<sequence length="319" mass="35478">MKKIVTLAIALSGLLHYGSNAQTVISSCTGPDSVINKCKYNASELAVRTSYSNNTAYKDSIAIDPMKRDTFLRAIVAIYNATSLPVRDTIINYRHIGAYPTTGISDLDIVCDTSQQWAKNLVNSIIPCGYHRIDSLLNTYHLSVFSASGNMVSLQTDSDYFNMPKMVALFQTIPGIQYAAIPAVQNWGDDVTATITPTFVNVVYRYNFLRYWKFHVYYDCKVEYVSTWKEPDTDPSGINELSSQSVQLYPNPTKLSLSIKMDQNIRLSGFSIYSPDGKLVSSGSLQNTNTINVQNLSPGLYFLNLSSDKGIGVLKFIKE</sequence>
<name>A0ABP8MYL4_9BACT</name>
<keyword evidence="4" id="KW-1185">Reference proteome</keyword>
<dbReference type="Proteomes" id="UP001501410">
    <property type="component" value="Unassembled WGS sequence"/>
</dbReference>
<accession>A0ABP8MYL4</accession>
<feature type="signal peptide" evidence="1">
    <location>
        <begin position="1"/>
        <end position="21"/>
    </location>
</feature>
<feature type="chain" id="PRO_5045865820" description="Secretion system C-terminal sorting domain-containing protein" evidence="1">
    <location>
        <begin position="22"/>
        <end position="319"/>
    </location>
</feature>
<dbReference type="Pfam" id="PF18962">
    <property type="entry name" value="Por_Secre_tail"/>
    <property type="match status" value="1"/>
</dbReference>
<dbReference type="EMBL" id="BAABEZ010000022">
    <property type="protein sequence ID" value="GAA4456928.1"/>
    <property type="molecule type" value="Genomic_DNA"/>
</dbReference>
<reference evidence="4" key="1">
    <citation type="journal article" date="2019" name="Int. J. Syst. Evol. Microbiol.">
        <title>The Global Catalogue of Microorganisms (GCM) 10K type strain sequencing project: providing services to taxonomists for standard genome sequencing and annotation.</title>
        <authorList>
            <consortium name="The Broad Institute Genomics Platform"/>
            <consortium name="The Broad Institute Genome Sequencing Center for Infectious Disease"/>
            <person name="Wu L."/>
            <person name="Ma J."/>
        </authorList>
    </citation>
    <scope>NUCLEOTIDE SEQUENCE [LARGE SCALE GENOMIC DNA]</scope>
    <source>
        <strain evidence="4">JCM 31921</strain>
    </source>
</reference>
<evidence type="ECO:0000313" key="3">
    <source>
        <dbReference type="EMBL" id="GAA4456928.1"/>
    </source>
</evidence>
<organism evidence="3 4">
    <name type="scientific">Rurimicrobium arvi</name>
    <dbReference type="NCBI Taxonomy" id="2049916"/>
    <lineage>
        <taxon>Bacteria</taxon>
        <taxon>Pseudomonadati</taxon>
        <taxon>Bacteroidota</taxon>
        <taxon>Chitinophagia</taxon>
        <taxon>Chitinophagales</taxon>
        <taxon>Chitinophagaceae</taxon>
        <taxon>Rurimicrobium</taxon>
    </lineage>
</organism>
<dbReference type="PROSITE" id="PS51257">
    <property type="entry name" value="PROKAR_LIPOPROTEIN"/>
    <property type="match status" value="1"/>
</dbReference>
<gene>
    <name evidence="3" type="ORF">GCM10023092_22980</name>
</gene>
<evidence type="ECO:0000259" key="2">
    <source>
        <dbReference type="Pfam" id="PF18962"/>
    </source>
</evidence>
<keyword evidence="1" id="KW-0732">Signal</keyword>
<comment type="caution">
    <text evidence="3">The sequence shown here is derived from an EMBL/GenBank/DDBJ whole genome shotgun (WGS) entry which is preliminary data.</text>
</comment>
<proteinExistence type="predicted"/>
<evidence type="ECO:0000256" key="1">
    <source>
        <dbReference type="SAM" id="SignalP"/>
    </source>
</evidence>
<protein>
    <recommendedName>
        <fullName evidence="2">Secretion system C-terminal sorting domain-containing protein</fullName>
    </recommendedName>
</protein>
<evidence type="ECO:0000313" key="4">
    <source>
        <dbReference type="Proteomes" id="UP001501410"/>
    </source>
</evidence>
<feature type="domain" description="Secretion system C-terminal sorting" evidence="2">
    <location>
        <begin position="248"/>
        <end position="313"/>
    </location>
</feature>
<dbReference type="InterPro" id="IPR026444">
    <property type="entry name" value="Secre_tail"/>
</dbReference>
<dbReference type="NCBIfam" id="TIGR04183">
    <property type="entry name" value="Por_Secre_tail"/>
    <property type="match status" value="1"/>
</dbReference>